<dbReference type="AlphaFoldDB" id="A0A8A1MPR2"/>
<accession>A0A8A1MPR2</accession>
<proteinExistence type="predicted"/>
<dbReference type="VEuPathDB" id="FungiDB:I7I51_02821"/>
<protein>
    <submittedName>
        <fullName evidence="1">Uncharacterized protein</fullName>
    </submittedName>
</protein>
<dbReference type="EMBL" id="CP069116">
    <property type="protein sequence ID" value="QSS66632.1"/>
    <property type="molecule type" value="Genomic_DNA"/>
</dbReference>
<reference evidence="1" key="1">
    <citation type="submission" date="2021-01" db="EMBL/GenBank/DDBJ databases">
        <title>Chromosome-level genome assembly of a human fungal pathogen reveals clustering of transcriptionally co-regulated genes.</title>
        <authorList>
            <person name="Voorhies M."/>
            <person name="Cohen S."/>
            <person name="Shea T.P."/>
            <person name="Petrus S."/>
            <person name="Munoz J.F."/>
            <person name="Poplawski S."/>
            <person name="Goldman W.E."/>
            <person name="Michael T."/>
            <person name="Cuomo C.A."/>
            <person name="Sil A."/>
            <person name="Beyhan S."/>
        </authorList>
    </citation>
    <scope>NUCLEOTIDE SEQUENCE</scope>
    <source>
        <strain evidence="1">WU24</strain>
    </source>
</reference>
<organism evidence="1 2">
    <name type="scientific">Ajellomyces capsulatus</name>
    <name type="common">Darling's disease fungus</name>
    <name type="synonym">Histoplasma capsulatum</name>
    <dbReference type="NCBI Taxonomy" id="5037"/>
    <lineage>
        <taxon>Eukaryota</taxon>
        <taxon>Fungi</taxon>
        <taxon>Dikarya</taxon>
        <taxon>Ascomycota</taxon>
        <taxon>Pezizomycotina</taxon>
        <taxon>Eurotiomycetes</taxon>
        <taxon>Eurotiomycetidae</taxon>
        <taxon>Onygenales</taxon>
        <taxon>Ajellomycetaceae</taxon>
        <taxon>Histoplasma</taxon>
    </lineage>
</organism>
<gene>
    <name evidence="1" type="ORF">I7I51_02821</name>
</gene>
<dbReference type="Proteomes" id="UP000663671">
    <property type="component" value="Chromosome 6"/>
</dbReference>
<sequence>MHQRRQQSSKWTLAANSLLGGLQYLVRGRYTTTGQLWYGEGGICQVPHPPLARRQQTAHDRFSQMKLKPTPGHTLNWNWVSLAMLSIAPFATGGFQGRDISRVRSPSALPSQLVGFLTKQSSPGSSTSMEVAFTLCHYAVNLAISEETSFIRKFERAVSFHDYWLQNQKSKPFDKLSLRAPALVQAQTLPALTPRDFTHSRGGQQGLCLEVMHHHEPN</sequence>
<evidence type="ECO:0000313" key="2">
    <source>
        <dbReference type="Proteomes" id="UP000663671"/>
    </source>
</evidence>
<name>A0A8A1MPR2_AJECA</name>
<dbReference type="OrthoDB" id="10537809at2759"/>
<evidence type="ECO:0000313" key="1">
    <source>
        <dbReference type="EMBL" id="QSS66632.1"/>
    </source>
</evidence>